<dbReference type="AlphaFoldDB" id="D1AW10"/>
<dbReference type="RefSeq" id="WP_012859466.1">
    <property type="nucleotide sequence ID" value="NC_013515.1"/>
</dbReference>
<evidence type="ECO:0000313" key="2">
    <source>
        <dbReference type="Proteomes" id="UP000002072"/>
    </source>
</evidence>
<gene>
    <name evidence="1" type="ordered locus">Smon_1488</name>
</gene>
<reference evidence="1 2" key="1">
    <citation type="journal article" date="2009" name="Stand. Genomic Sci.">
        <title>Complete genome sequence of Streptobacillus moniliformis type strain (9901T).</title>
        <authorList>
            <person name="Nolan M."/>
            <person name="Gronow S."/>
            <person name="Lapidus A."/>
            <person name="Ivanova N."/>
            <person name="Copeland A."/>
            <person name="Lucas S."/>
            <person name="Del Rio T.G."/>
            <person name="Chen F."/>
            <person name="Tice H."/>
            <person name="Pitluck S."/>
            <person name="Cheng J.F."/>
            <person name="Sims D."/>
            <person name="Meincke L."/>
            <person name="Bruce D."/>
            <person name="Goodwin L."/>
            <person name="Brettin T."/>
            <person name="Han C."/>
            <person name="Detter J.C."/>
            <person name="Ovchinikova G."/>
            <person name="Pati A."/>
            <person name="Mavromatis K."/>
            <person name="Mikhailova N."/>
            <person name="Chen A."/>
            <person name="Palaniappan K."/>
            <person name="Land M."/>
            <person name="Hauser L."/>
            <person name="Chang Y.J."/>
            <person name="Jeffries C.D."/>
            <person name="Rohde M."/>
            <person name="Sproer C."/>
            <person name="Goker M."/>
            <person name="Bristow J."/>
            <person name="Eisen J.A."/>
            <person name="Markowitz V."/>
            <person name="Hugenholtz P."/>
            <person name="Kyrpides N.C."/>
            <person name="Klenk H.P."/>
            <person name="Chain P."/>
        </authorList>
    </citation>
    <scope>NUCLEOTIDE SEQUENCE [LARGE SCALE GENOMIC DNA]</scope>
    <source>
        <strain evidence="2">ATCC 14647 / DSM 12112 / NCTC 10651 / 9901</strain>
    </source>
</reference>
<accession>D1AW10</accession>
<keyword evidence="2" id="KW-1185">Reference proteome</keyword>
<name>D1AW10_STRM9</name>
<dbReference type="Proteomes" id="UP000002072">
    <property type="component" value="Chromosome"/>
</dbReference>
<evidence type="ECO:0000313" key="1">
    <source>
        <dbReference type="EMBL" id="ACZ01920.1"/>
    </source>
</evidence>
<dbReference type="HOGENOM" id="CLU_1618104_0_0_0"/>
<sequence length="164" mass="19554">MISINTFSNNIDYYDLIINQRLNVITGIKKIYSKKTKFNILANVISADEILRQISKYEDKKIKDLHLYFPNLDYVEKYIEDVSKKVSNIHIYLLNFKNDDRYMKNRDYITYEIKGINKKIEKLSNVKVSKVSVIGKDLTELFLESLTEEKVDEKYFNKYIKIDK</sequence>
<protein>
    <submittedName>
        <fullName evidence="1">Rhoptry protein</fullName>
    </submittedName>
</protein>
<organism evidence="1 2">
    <name type="scientific">Streptobacillus moniliformis (strain ATCC 14647 / DSM 12112 / NCTC 10651 / 9901)</name>
    <dbReference type="NCBI Taxonomy" id="519441"/>
    <lineage>
        <taxon>Bacteria</taxon>
        <taxon>Fusobacteriati</taxon>
        <taxon>Fusobacteriota</taxon>
        <taxon>Fusobacteriia</taxon>
        <taxon>Fusobacteriales</taxon>
        <taxon>Leptotrichiaceae</taxon>
        <taxon>Streptobacillus</taxon>
    </lineage>
</organism>
<proteinExistence type="predicted"/>
<dbReference type="GeneID" id="29673927"/>
<dbReference type="KEGG" id="smf:Smon_1488"/>
<dbReference type="EMBL" id="CP001779">
    <property type="protein sequence ID" value="ACZ01920.1"/>
    <property type="molecule type" value="Genomic_DNA"/>
</dbReference>